<evidence type="ECO:0000256" key="3">
    <source>
        <dbReference type="ARBA" id="ARBA00022729"/>
    </source>
</evidence>
<evidence type="ECO:0000256" key="4">
    <source>
        <dbReference type="ARBA" id="ARBA00022798"/>
    </source>
</evidence>
<dbReference type="EC" id="3.1.4.46" evidence="2"/>
<evidence type="ECO:0000256" key="2">
    <source>
        <dbReference type="ARBA" id="ARBA00012247"/>
    </source>
</evidence>
<protein>
    <recommendedName>
        <fullName evidence="2">glycerophosphodiester phosphodiesterase</fullName>
        <ecNumber evidence="2">3.1.4.46</ecNumber>
    </recommendedName>
</protein>
<dbReference type="PANTHER" id="PTHR43620:SF7">
    <property type="entry name" value="GLYCEROPHOSPHODIESTER PHOSPHODIESTERASE GDPD5-RELATED"/>
    <property type="match status" value="1"/>
</dbReference>
<sequence>MTTPRIRLALAALGSAALMMPLTTVSAGAAPADRADRPADTVRTTVPTLEARTQLSADHLAKGPASGAKMSPANGRKGPFPGQVIPGFSAMAEIGDGTFWGMPDNGFGAKNNSDDFLLRIYRVKPNWETSTGGSGQMQVQSFVQLRDPNHLIDWKITNQNTRGRNLTGADFDVESLVVNRDGSFWIGEEFGPYLLHFSRDGVLLRDPVPMPYPGRKGVQVKSPGNPTLAAGETPNLRSSKGFEAMAASRNGRYLYPILEGYLDGADKRTRVISQFDTRLNRYTGRTWNYQTDTDDNLVGDAFMTREGSLLVLERDDFWGSKSVTKRVYEVKLNKTERDGFLAKQLVVDLLKIDDPAGIGTKTDGEAYGVGKTFSFPFQSVETVVQLADGRLLFADDNNYPGNDARRAGVPDNTEMIVVDLKRKKVAANPAEHTVFAHRGASGYRPEHTLAAYELAIQQCADYIEPDLVSTSDGVLVDRHENDITGTTDVATRAEFAGRKKTKVIDGSKITGWFTEDFTLAELRTLRAKERLPKIRPESARYDGLYQVPTFEEVVDLARRSKTCSGKPVGVIPEIKHGTYFDSIGLSQEEDTVATLEAAGYGRKKSPVVIQSFEVGNLKELNQMTKVDLVQLIDCSGAPADLEAAGSTTTYKDMVTPAGMKAVAKYADSVGLCKDVMIPKKADGSLGSPTDAIDNAHAAGLDVTGWTFRAENNFLPANFDSSADPAAHGDMKGEIKTFLAAGMDHVFSDQPDVAVQAVREFAAEQQR</sequence>
<organism evidence="10 11">
    <name type="scientific">Luteococcus peritonei</name>
    <dbReference type="NCBI Taxonomy" id="88874"/>
    <lineage>
        <taxon>Bacteria</taxon>
        <taxon>Bacillati</taxon>
        <taxon>Actinomycetota</taxon>
        <taxon>Actinomycetes</taxon>
        <taxon>Propionibacteriales</taxon>
        <taxon>Propionibacteriaceae</taxon>
        <taxon>Luteococcus</taxon>
    </lineage>
</organism>
<comment type="catalytic activity">
    <reaction evidence="6">
        <text>a sn-glycero-3-phosphodiester + H2O = an alcohol + sn-glycerol 3-phosphate + H(+)</text>
        <dbReference type="Rhea" id="RHEA:12969"/>
        <dbReference type="ChEBI" id="CHEBI:15377"/>
        <dbReference type="ChEBI" id="CHEBI:15378"/>
        <dbReference type="ChEBI" id="CHEBI:30879"/>
        <dbReference type="ChEBI" id="CHEBI:57597"/>
        <dbReference type="ChEBI" id="CHEBI:83408"/>
        <dbReference type="EC" id="3.1.4.46"/>
    </reaction>
</comment>
<dbReference type="PANTHER" id="PTHR43620">
    <property type="entry name" value="GLYCEROPHOSPHORYL DIESTER PHOSPHODIESTERASE"/>
    <property type="match status" value="1"/>
</dbReference>
<keyword evidence="4" id="KW-0319">Glycerol metabolism</keyword>
<evidence type="ECO:0000256" key="7">
    <source>
        <dbReference type="SAM" id="MobiDB-lite"/>
    </source>
</evidence>
<keyword evidence="3 8" id="KW-0732">Signal</keyword>
<evidence type="ECO:0000256" key="1">
    <source>
        <dbReference type="ARBA" id="ARBA00007277"/>
    </source>
</evidence>
<gene>
    <name evidence="10" type="ORF">ACFSCS_13955</name>
</gene>
<dbReference type="Proteomes" id="UP001597326">
    <property type="component" value="Unassembled WGS sequence"/>
</dbReference>
<evidence type="ECO:0000259" key="9">
    <source>
        <dbReference type="PROSITE" id="PS51704"/>
    </source>
</evidence>
<dbReference type="EMBL" id="JBHUFZ010000032">
    <property type="protein sequence ID" value="MFD1891277.1"/>
    <property type="molecule type" value="Genomic_DNA"/>
</dbReference>
<feature type="region of interest" description="Disordered" evidence="7">
    <location>
        <begin position="214"/>
        <end position="235"/>
    </location>
</feature>
<evidence type="ECO:0000313" key="11">
    <source>
        <dbReference type="Proteomes" id="UP001597326"/>
    </source>
</evidence>
<evidence type="ECO:0000256" key="5">
    <source>
        <dbReference type="ARBA" id="ARBA00022801"/>
    </source>
</evidence>
<dbReference type="Pfam" id="PF03009">
    <property type="entry name" value="GDPD"/>
    <property type="match status" value="1"/>
</dbReference>
<dbReference type="Gene3D" id="3.20.20.190">
    <property type="entry name" value="Phosphatidylinositol (PI) phosphodiesterase"/>
    <property type="match status" value="1"/>
</dbReference>
<feature type="chain" id="PRO_5047502300" description="glycerophosphodiester phosphodiesterase" evidence="8">
    <location>
        <begin position="30"/>
        <end position="766"/>
    </location>
</feature>
<dbReference type="InterPro" id="IPR030395">
    <property type="entry name" value="GP_PDE_dom"/>
</dbReference>
<evidence type="ECO:0000256" key="6">
    <source>
        <dbReference type="ARBA" id="ARBA00047512"/>
    </source>
</evidence>
<dbReference type="PROSITE" id="PS51704">
    <property type="entry name" value="GP_PDE"/>
    <property type="match status" value="1"/>
</dbReference>
<evidence type="ECO:0000313" key="10">
    <source>
        <dbReference type="EMBL" id="MFD1891277.1"/>
    </source>
</evidence>
<reference evidence="11" key="1">
    <citation type="journal article" date="2019" name="Int. J. Syst. Evol. Microbiol.">
        <title>The Global Catalogue of Microorganisms (GCM) 10K type strain sequencing project: providing services to taxonomists for standard genome sequencing and annotation.</title>
        <authorList>
            <consortium name="The Broad Institute Genomics Platform"/>
            <consortium name="The Broad Institute Genome Sequencing Center for Infectious Disease"/>
            <person name="Wu L."/>
            <person name="Ma J."/>
        </authorList>
    </citation>
    <scope>NUCLEOTIDE SEQUENCE [LARGE SCALE GENOMIC DNA]</scope>
    <source>
        <strain evidence="11">CAIM 431</strain>
    </source>
</reference>
<name>A0ABW4RYB4_9ACTN</name>
<feature type="signal peptide" evidence="8">
    <location>
        <begin position="1"/>
        <end position="29"/>
    </location>
</feature>
<accession>A0ABW4RYB4</accession>
<evidence type="ECO:0000256" key="8">
    <source>
        <dbReference type="SAM" id="SignalP"/>
    </source>
</evidence>
<dbReference type="InterPro" id="IPR027372">
    <property type="entry name" value="Phytase-like_dom"/>
</dbReference>
<proteinExistence type="inferred from homology"/>
<feature type="domain" description="GP-PDE" evidence="9">
    <location>
        <begin position="432"/>
        <end position="738"/>
    </location>
</feature>
<dbReference type="CDD" id="cd08602">
    <property type="entry name" value="GDPD_ScGlpQ1_like"/>
    <property type="match status" value="1"/>
</dbReference>
<feature type="region of interest" description="Disordered" evidence="7">
    <location>
        <begin position="53"/>
        <end position="78"/>
    </location>
</feature>
<keyword evidence="5" id="KW-0378">Hydrolase</keyword>
<dbReference type="RefSeq" id="WP_343875579.1">
    <property type="nucleotide sequence ID" value="NZ_BAAAIX010000033.1"/>
</dbReference>
<comment type="similarity">
    <text evidence="1">Belongs to the glycerophosphoryl diester phosphodiesterase family.</text>
</comment>
<comment type="caution">
    <text evidence="10">The sequence shown here is derived from an EMBL/GenBank/DDBJ whole genome shotgun (WGS) entry which is preliminary data.</text>
</comment>
<dbReference type="SUPFAM" id="SSF51695">
    <property type="entry name" value="PLC-like phosphodiesterases"/>
    <property type="match status" value="1"/>
</dbReference>
<dbReference type="InterPro" id="IPR017946">
    <property type="entry name" value="PLC-like_Pdiesterase_TIM-brl"/>
</dbReference>
<keyword evidence="11" id="KW-1185">Reference proteome</keyword>
<dbReference type="Pfam" id="PF13449">
    <property type="entry name" value="Phytase-like"/>
    <property type="match status" value="1"/>
</dbReference>